<keyword evidence="6 7" id="KW-0472">Membrane</keyword>
<dbReference type="GO" id="GO:0005886">
    <property type="term" value="C:plasma membrane"/>
    <property type="evidence" value="ECO:0007669"/>
    <property type="project" value="UniProtKB-SubCell"/>
</dbReference>
<protein>
    <submittedName>
        <fullName evidence="10">ABC transporter ATP-binding protein</fullName>
    </submittedName>
</protein>
<feature type="domain" description="ABC transporter" evidence="8">
    <location>
        <begin position="347"/>
        <end position="586"/>
    </location>
</feature>
<dbReference type="CDD" id="cd03228">
    <property type="entry name" value="ABCC_MRP_Like"/>
    <property type="match status" value="1"/>
</dbReference>
<feature type="domain" description="ABC transmembrane type-1" evidence="9">
    <location>
        <begin position="137"/>
        <end position="315"/>
    </location>
</feature>
<comment type="subcellular location">
    <subcellularLocation>
        <location evidence="1">Cell membrane</location>
        <topology evidence="1">Multi-pass membrane protein</topology>
    </subcellularLocation>
</comment>
<name>A0AAE9MUR5_9SPIR</name>
<evidence type="ECO:0000256" key="7">
    <source>
        <dbReference type="SAM" id="Phobius"/>
    </source>
</evidence>
<dbReference type="Gene3D" id="3.40.50.300">
    <property type="entry name" value="P-loop containing nucleotide triphosphate hydrolases"/>
    <property type="match status" value="1"/>
</dbReference>
<feature type="transmembrane region" description="Helical" evidence="7">
    <location>
        <begin position="25"/>
        <end position="47"/>
    </location>
</feature>
<sequence>MESKERGIIKNSLYMLKNILKTDKILFSLMVLYIPVFVFSPLASAYLPRAVIESIQNKAGISVFIQSFLIIAFIVAVLKALETFLNARFNCRGSYRRIELMTELYKKMWTMSYKNIASQEGILSFEKARDMVDNDYSISQQFPRKISSLIVSIVGIFFFGSLIASINPILIGLIFISGTVSYFYGKYEIKKNKEINEVLKKEHHKMRYLTQRACDYKFAKDIKLYKIETWIVQAYKSSLKIINKCYGKIKTVNFIGALISALFIFLRDGLAYIYLTGMVLNKEIGIGEFIFLFSIIKTFSGWLLGIISQITLLKRESLNIDYYRNFCELDDGLTKGKGIPLPKKFDIELKNVSFKYGESERYIFKDLNLRIEDKEKLAIVGVNGAGKTTLTCLIMNLLQPTEGEVLLNGKNINEYNVDEYYSLFSTVFQDMYVLPDTIKNLVTAGNKKFNQEDFDSALKQSGLQKIIETLTEKENTYLVKGVWPNAIDLSGGQEQRLMLARALYKNGPISILDEPTAALDPIAESQIYSEYNNMTKDKTSIFISHRLASTRFCDRIILIENGKIIEEGSHSDLIKQNGEYKKMFDIQSSYYQDNKHKGGK</sequence>
<evidence type="ECO:0000256" key="4">
    <source>
        <dbReference type="ARBA" id="ARBA00022840"/>
    </source>
</evidence>
<dbReference type="AlphaFoldDB" id="A0AAE9MUR5"/>
<dbReference type="Proteomes" id="UP001058682">
    <property type="component" value="Chromosome"/>
</dbReference>
<dbReference type="InterPro" id="IPR039421">
    <property type="entry name" value="Type_1_exporter"/>
</dbReference>
<organism evidence="10 11">
    <name type="scientific">Treponema putidum</name>
    <dbReference type="NCBI Taxonomy" id="221027"/>
    <lineage>
        <taxon>Bacteria</taxon>
        <taxon>Pseudomonadati</taxon>
        <taxon>Spirochaetota</taxon>
        <taxon>Spirochaetia</taxon>
        <taxon>Spirochaetales</taxon>
        <taxon>Treponemataceae</taxon>
        <taxon>Treponema</taxon>
    </lineage>
</organism>
<feature type="transmembrane region" description="Helical" evidence="7">
    <location>
        <begin position="252"/>
        <end position="274"/>
    </location>
</feature>
<dbReference type="SMART" id="SM00382">
    <property type="entry name" value="AAA"/>
    <property type="match status" value="1"/>
</dbReference>
<gene>
    <name evidence="10" type="ORF">E4N74_12520</name>
</gene>
<keyword evidence="2 7" id="KW-0812">Transmembrane</keyword>
<dbReference type="PANTHER" id="PTHR43394">
    <property type="entry name" value="ATP-DEPENDENT PERMEASE MDL1, MITOCHONDRIAL"/>
    <property type="match status" value="1"/>
</dbReference>
<evidence type="ECO:0000256" key="1">
    <source>
        <dbReference type="ARBA" id="ARBA00004651"/>
    </source>
</evidence>
<evidence type="ECO:0000256" key="3">
    <source>
        <dbReference type="ARBA" id="ARBA00022741"/>
    </source>
</evidence>
<dbReference type="InterPro" id="IPR036640">
    <property type="entry name" value="ABC1_TM_sf"/>
</dbReference>
<evidence type="ECO:0000313" key="11">
    <source>
        <dbReference type="Proteomes" id="UP001058682"/>
    </source>
</evidence>
<dbReference type="InterPro" id="IPR027417">
    <property type="entry name" value="P-loop_NTPase"/>
</dbReference>
<feature type="transmembrane region" description="Helical" evidence="7">
    <location>
        <begin position="146"/>
        <end position="163"/>
    </location>
</feature>
<dbReference type="GO" id="GO:0015421">
    <property type="term" value="F:ABC-type oligopeptide transporter activity"/>
    <property type="evidence" value="ECO:0007669"/>
    <property type="project" value="TreeGrafter"/>
</dbReference>
<dbReference type="InterPro" id="IPR003593">
    <property type="entry name" value="AAA+_ATPase"/>
</dbReference>
<evidence type="ECO:0000259" key="9">
    <source>
        <dbReference type="PROSITE" id="PS50929"/>
    </source>
</evidence>
<feature type="transmembrane region" description="Helical" evidence="7">
    <location>
        <begin position="59"/>
        <end position="78"/>
    </location>
</feature>
<dbReference type="Gene3D" id="1.20.1560.10">
    <property type="entry name" value="ABC transporter type 1, transmembrane domain"/>
    <property type="match status" value="1"/>
</dbReference>
<dbReference type="InterPro" id="IPR011527">
    <property type="entry name" value="ABC1_TM_dom"/>
</dbReference>
<dbReference type="PANTHER" id="PTHR43394:SF1">
    <property type="entry name" value="ATP-BINDING CASSETTE SUB-FAMILY B MEMBER 10, MITOCHONDRIAL"/>
    <property type="match status" value="1"/>
</dbReference>
<dbReference type="SUPFAM" id="SSF90123">
    <property type="entry name" value="ABC transporter transmembrane region"/>
    <property type="match status" value="1"/>
</dbReference>
<keyword evidence="5 7" id="KW-1133">Transmembrane helix</keyword>
<dbReference type="RefSeq" id="WP_255818008.1">
    <property type="nucleotide sequence ID" value="NZ_CP038804.1"/>
</dbReference>
<proteinExistence type="predicted"/>
<dbReference type="PROSITE" id="PS50929">
    <property type="entry name" value="ABC_TM1F"/>
    <property type="match status" value="1"/>
</dbReference>
<keyword evidence="4 10" id="KW-0067">ATP-binding</keyword>
<keyword evidence="3" id="KW-0547">Nucleotide-binding</keyword>
<feature type="transmembrane region" description="Helical" evidence="7">
    <location>
        <begin position="286"/>
        <end position="307"/>
    </location>
</feature>
<dbReference type="InterPro" id="IPR003439">
    <property type="entry name" value="ABC_transporter-like_ATP-bd"/>
</dbReference>
<dbReference type="EMBL" id="CP038804">
    <property type="protein sequence ID" value="UTY34734.1"/>
    <property type="molecule type" value="Genomic_DNA"/>
</dbReference>
<evidence type="ECO:0000259" key="8">
    <source>
        <dbReference type="PROSITE" id="PS50893"/>
    </source>
</evidence>
<dbReference type="GO" id="GO:0016887">
    <property type="term" value="F:ATP hydrolysis activity"/>
    <property type="evidence" value="ECO:0007669"/>
    <property type="project" value="InterPro"/>
</dbReference>
<reference evidence="10" key="1">
    <citation type="submission" date="2019-04" db="EMBL/GenBank/DDBJ databases">
        <title>Whole genome sequencing of oral phylogroup 2 treponemes.</title>
        <authorList>
            <person name="Chan Y."/>
            <person name="Zeng H.H."/>
            <person name="Yu X.L."/>
            <person name="Leung W.K."/>
            <person name="Watt R.M."/>
        </authorList>
    </citation>
    <scope>NUCLEOTIDE SEQUENCE</scope>
    <source>
        <strain evidence="10">OMZ 835</strain>
    </source>
</reference>
<dbReference type="PROSITE" id="PS50893">
    <property type="entry name" value="ABC_TRANSPORTER_2"/>
    <property type="match status" value="1"/>
</dbReference>
<accession>A0AAE9MUR5</accession>
<evidence type="ECO:0000313" key="10">
    <source>
        <dbReference type="EMBL" id="UTY34734.1"/>
    </source>
</evidence>
<evidence type="ECO:0000256" key="6">
    <source>
        <dbReference type="ARBA" id="ARBA00023136"/>
    </source>
</evidence>
<dbReference type="SUPFAM" id="SSF52540">
    <property type="entry name" value="P-loop containing nucleoside triphosphate hydrolases"/>
    <property type="match status" value="1"/>
</dbReference>
<evidence type="ECO:0000256" key="5">
    <source>
        <dbReference type="ARBA" id="ARBA00022989"/>
    </source>
</evidence>
<feature type="transmembrane region" description="Helical" evidence="7">
    <location>
        <begin position="169"/>
        <end position="185"/>
    </location>
</feature>
<dbReference type="GO" id="GO:0005524">
    <property type="term" value="F:ATP binding"/>
    <property type="evidence" value="ECO:0007669"/>
    <property type="project" value="UniProtKB-KW"/>
</dbReference>
<evidence type="ECO:0000256" key="2">
    <source>
        <dbReference type="ARBA" id="ARBA00022692"/>
    </source>
</evidence>
<dbReference type="Pfam" id="PF00005">
    <property type="entry name" value="ABC_tran"/>
    <property type="match status" value="1"/>
</dbReference>